<sequence length="294" mass="32926">MVLPVTNQWQCLPTQVPLLDSNSKYVTYYEGTLPLILAAPHGGRLFPTSIPDRTAGNGTVTVTDAYTKDVVLAIAKKIRERTGESPHVVLLQLARTKVDVNREKSEASDSDAGQMVWQEYHNTIQYALEKVNQNHNAGLFIDIHGHGHPENWIELGYLLDNQTLQLSDEELDHSKAKSEASIQNLSKRYPDIMFSSFLRGNSSLGTRLASTHHLRTTPSKQEPNPSQIKKYFSGGYCTQAYGSRDSGDFDAIQIELPKPLRFSASGRDQVTTALCESLAWMLQTFYHVDMRAKM</sequence>
<accession>A0AAD5HBG1</accession>
<gene>
    <name evidence="1" type="ORF">K450DRAFT_258192</name>
</gene>
<evidence type="ECO:0008006" key="3">
    <source>
        <dbReference type="Google" id="ProtNLM"/>
    </source>
</evidence>
<dbReference type="Proteomes" id="UP001206595">
    <property type="component" value="Unassembled WGS sequence"/>
</dbReference>
<dbReference type="AlphaFoldDB" id="A0AAD5HBG1"/>
<evidence type="ECO:0000313" key="2">
    <source>
        <dbReference type="Proteomes" id="UP001206595"/>
    </source>
</evidence>
<comment type="caution">
    <text evidence="1">The sequence shown here is derived from an EMBL/GenBank/DDBJ whole genome shotgun (WGS) entry which is preliminary data.</text>
</comment>
<proteinExistence type="predicted"/>
<dbReference type="SUPFAM" id="SSF53187">
    <property type="entry name" value="Zn-dependent exopeptidases"/>
    <property type="match status" value="1"/>
</dbReference>
<keyword evidence="2" id="KW-1185">Reference proteome</keyword>
<dbReference type="EMBL" id="MU620961">
    <property type="protein sequence ID" value="KAI8576138.1"/>
    <property type="molecule type" value="Genomic_DNA"/>
</dbReference>
<organism evidence="1 2">
    <name type="scientific">Umbelopsis ramanniana AG</name>
    <dbReference type="NCBI Taxonomy" id="1314678"/>
    <lineage>
        <taxon>Eukaryota</taxon>
        <taxon>Fungi</taxon>
        <taxon>Fungi incertae sedis</taxon>
        <taxon>Mucoromycota</taxon>
        <taxon>Mucoromycotina</taxon>
        <taxon>Umbelopsidomycetes</taxon>
        <taxon>Umbelopsidales</taxon>
        <taxon>Umbelopsidaceae</taxon>
        <taxon>Umbelopsis</taxon>
    </lineage>
</organism>
<name>A0AAD5HBG1_UMBRA</name>
<evidence type="ECO:0000313" key="1">
    <source>
        <dbReference type="EMBL" id="KAI8576138.1"/>
    </source>
</evidence>
<dbReference type="Gene3D" id="3.40.630.40">
    <property type="entry name" value="Zn-dependent exopeptidases"/>
    <property type="match status" value="1"/>
</dbReference>
<reference evidence="1" key="1">
    <citation type="submission" date="2021-06" db="EMBL/GenBank/DDBJ databases">
        <authorList>
            <consortium name="DOE Joint Genome Institute"/>
            <person name="Mondo S.J."/>
            <person name="Amses K.R."/>
            <person name="Simmons D.R."/>
            <person name="Longcore J.E."/>
            <person name="Seto K."/>
            <person name="Alves G.H."/>
            <person name="Bonds A.E."/>
            <person name="Quandt C.A."/>
            <person name="Davis W.J."/>
            <person name="Chang Y."/>
            <person name="Letcher P.M."/>
            <person name="Powell M.J."/>
            <person name="Kuo A."/>
            <person name="Labutti K."/>
            <person name="Pangilinan J."/>
            <person name="Andreopoulos W."/>
            <person name="Tritt A."/>
            <person name="Riley R."/>
            <person name="Hundley H."/>
            <person name="Johnson J."/>
            <person name="Lipzen A."/>
            <person name="Barry K."/>
            <person name="Berbee M.L."/>
            <person name="Buchler N.E."/>
            <person name="Grigoriev I.V."/>
            <person name="Spatafora J.W."/>
            <person name="Stajich J.E."/>
            <person name="James T.Y."/>
        </authorList>
    </citation>
    <scope>NUCLEOTIDE SEQUENCE</scope>
    <source>
        <strain evidence="1">AG</strain>
    </source>
</reference>
<dbReference type="RefSeq" id="XP_051441142.1">
    <property type="nucleotide sequence ID" value="XM_051591803.1"/>
</dbReference>
<reference evidence="1" key="2">
    <citation type="journal article" date="2022" name="Proc. Natl. Acad. Sci. U.S.A.">
        <title>Diploid-dominant life cycles characterize the early evolution of Fungi.</title>
        <authorList>
            <person name="Amses K.R."/>
            <person name="Simmons D.R."/>
            <person name="Longcore J.E."/>
            <person name="Mondo S.J."/>
            <person name="Seto K."/>
            <person name="Jeronimo G.H."/>
            <person name="Bonds A.E."/>
            <person name="Quandt C.A."/>
            <person name="Davis W.J."/>
            <person name="Chang Y."/>
            <person name="Federici B.A."/>
            <person name="Kuo A."/>
            <person name="LaButti K."/>
            <person name="Pangilinan J."/>
            <person name="Andreopoulos W."/>
            <person name="Tritt A."/>
            <person name="Riley R."/>
            <person name="Hundley H."/>
            <person name="Johnson J."/>
            <person name="Lipzen A."/>
            <person name="Barry K."/>
            <person name="Lang B.F."/>
            <person name="Cuomo C.A."/>
            <person name="Buchler N.E."/>
            <person name="Grigoriev I.V."/>
            <person name="Spatafora J.W."/>
            <person name="Stajich J.E."/>
            <person name="James T.Y."/>
        </authorList>
    </citation>
    <scope>NUCLEOTIDE SEQUENCE</scope>
    <source>
        <strain evidence="1">AG</strain>
    </source>
</reference>
<dbReference type="GeneID" id="75917146"/>
<protein>
    <recommendedName>
        <fullName evidence="3">N-formylglutamate amidohydrolase</fullName>
    </recommendedName>
</protein>